<proteinExistence type="predicted"/>
<gene>
    <name evidence="2" type="ORF">EYF80_034077</name>
</gene>
<name>A0A4Z2GSL1_9TELE</name>
<evidence type="ECO:0000256" key="1">
    <source>
        <dbReference type="SAM" id="MobiDB-lite"/>
    </source>
</evidence>
<dbReference type="Proteomes" id="UP000314294">
    <property type="component" value="Unassembled WGS sequence"/>
</dbReference>
<dbReference type="AlphaFoldDB" id="A0A4Z2GSL1"/>
<comment type="caution">
    <text evidence="2">The sequence shown here is derived from an EMBL/GenBank/DDBJ whole genome shotgun (WGS) entry which is preliminary data.</text>
</comment>
<accession>A0A4Z2GSL1</accession>
<protein>
    <submittedName>
        <fullName evidence="2">Uncharacterized protein</fullName>
    </submittedName>
</protein>
<feature type="region of interest" description="Disordered" evidence="1">
    <location>
        <begin position="252"/>
        <end position="285"/>
    </location>
</feature>
<keyword evidence="3" id="KW-1185">Reference proteome</keyword>
<organism evidence="2 3">
    <name type="scientific">Liparis tanakae</name>
    <name type="common">Tanaka's snailfish</name>
    <dbReference type="NCBI Taxonomy" id="230148"/>
    <lineage>
        <taxon>Eukaryota</taxon>
        <taxon>Metazoa</taxon>
        <taxon>Chordata</taxon>
        <taxon>Craniata</taxon>
        <taxon>Vertebrata</taxon>
        <taxon>Euteleostomi</taxon>
        <taxon>Actinopterygii</taxon>
        <taxon>Neopterygii</taxon>
        <taxon>Teleostei</taxon>
        <taxon>Neoteleostei</taxon>
        <taxon>Acanthomorphata</taxon>
        <taxon>Eupercaria</taxon>
        <taxon>Perciformes</taxon>
        <taxon>Cottioidei</taxon>
        <taxon>Cottales</taxon>
        <taxon>Liparidae</taxon>
        <taxon>Liparis</taxon>
    </lineage>
</organism>
<feature type="compositionally biased region" description="Basic and acidic residues" evidence="1">
    <location>
        <begin position="265"/>
        <end position="283"/>
    </location>
</feature>
<evidence type="ECO:0000313" key="3">
    <source>
        <dbReference type="Proteomes" id="UP000314294"/>
    </source>
</evidence>
<dbReference type="EMBL" id="SRLO01000448">
    <property type="protein sequence ID" value="TNN55712.1"/>
    <property type="molecule type" value="Genomic_DNA"/>
</dbReference>
<sequence>MFGRQRRRSRRVSNSADPSPHFLEADLHFLLSEEAAAKLSASIKSPSDLKLRSDNRIGSQSVRTEETVAMCRGADDRWMPLNAGYCRGNNIDPDPIEAVKLSRMHHWMFGMLVEVQANKDGSPQSRCVQTERCSFQPRRHASLLSPELDGELVPDSDFKAVEGGSVGVLIRLGQPVQDELPEDVVVRPDEVGLSEGHAYARPDVLPAQPPLPPPRVAAQRDDGAGGVAVGLSVIQHLLRHRLRQLQILRLHLRSPPPPPPVPPHRQQEKRQRCRHDTAGDHYRQTPGRELGGIKLIFTVGHISITVAS</sequence>
<feature type="compositionally biased region" description="Pro residues" evidence="1">
    <location>
        <begin position="254"/>
        <end position="263"/>
    </location>
</feature>
<reference evidence="2 3" key="1">
    <citation type="submission" date="2019-03" db="EMBL/GenBank/DDBJ databases">
        <title>First draft genome of Liparis tanakae, snailfish: a comprehensive survey of snailfish specific genes.</title>
        <authorList>
            <person name="Kim W."/>
            <person name="Song I."/>
            <person name="Jeong J.-H."/>
            <person name="Kim D."/>
            <person name="Kim S."/>
            <person name="Ryu S."/>
            <person name="Song J.Y."/>
            <person name="Lee S.K."/>
        </authorList>
    </citation>
    <scope>NUCLEOTIDE SEQUENCE [LARGE SCALE GENOMIC DNA]</scope>
    <source>
        <tissue evidence="2">Muscle</tissue>
    </source>
</reference>
<evidence type="ECO:0000313" key="2">
    <source>
        <dbReference type="EMBL" id="TNN55712.1"/>
    </source>
</evidence>